<accession>A0A6G1CSI3</accession>
<protein>
    <submittedName>
        <fullName evidence="2">Uncharacterized protein</fullName>
    </submittedName>
</protein>
<comment type="caution">
    <text evidence="2">The sequence shown here is derived from an EMBL/GenBank/DDBJ whole genome shotgun (WGS) entry which is preliminary data.</text>
</comment>
<gene>
    <name evidence="2" type="ORF">E2562_022652</name>
</gene>
<evidence type="ECO:0000256" key="1">
    <source>
        <dbReference type="SAM" id="MobiDB-lite"/>
    </source>
</evidence>
<organism evidence="2 3">
    <name type="scientific">Oryza meyeriana var. granulata</name>
    <dbReference type="NCBI Taxonomy" id="110450"/>
    <lineage>
        <taxon>Eukaryota</taxon>
        <taxon>Viridiplantae</taxon>
        <taxon>Streptophyta</taxon>
        <taxon>Embryophyta</taxon>
        <taxon>Tracheophyta</taxon>
        <taxon>Spermatophyta</taxon>
        <taxon>Magnoliopsida</taxon>
        <taxon>Liliopsida</taxon>
        <taxon>Poales</taxon>
        <taxon>Poaceae</taxon>
        <taxon>BOP clade</taxon>
        <taxon>Oryzoideae</taxon>
        <taxon>Oryzeae</taxon>
        <taxon>Oryzinae</taxon>
        <taxon>Oryza</taxon>
        <taxon>Oryza meyeriana</taxon>
    </lineage>
</organism>
<evidence type="ECO:0000313" key="2">
    <source>
        <dbReference type="EMBL" id="KAF0903029.1"/>
    </source>
</evidence>
<sequence length="137" mass="14464">MEELEEVVVTQDSGWPCRRRSVATCKCQADSVEAEEAVGETAPGRAPACSRGAPPPSRRGHLCPLSLLATAAEVPSDADHRAPPSLQGRVATPPHGTHRRRPIALAGVVDDDNDAIVQASSTFVLVLAPPLPTRHPQ</sequence>
<dbReference type="EMBL" id="SPHZ02000008">
    <property type="protein sequence ID" value="KAF0903029.1"/>
    <property type="molecule type" value="Genomic_DNA"/>
</dbReference>
<dbReference type="AlphaFoldDB" id="A0A6G1CSI3"/>
<feature type="region of interest" description="Disordered" evidence="1">
    <location>
        <begin position="74"/>
        <end position="98"/>
    </location>
</feature>
<reference evidence="2 3" key="1">
    <citation type="submission" date="2019-11" db="EMBL/GenBank/DDBJ databases">
        <title>Whole genome sequence of Oryza granulata.</title>
        <authorList>
            <person name="Li W."/>
        </authorList>
    </citation>
    <scope>NUCLEOTIDE SEQUENCE [LARGE SCALE GENOMIC DNA]</scope>
    <source>
        <strain evidence="3">cv. Menghai</strain>
        <tissue evidence="2">Leaf</tissue>
    </source>
</reference>
<dbReference type="Proteomes" id="UP000479710">
    <property type="component" value="Unassembled WGS sequence"/>
</dbReference>
<keyword evidence="3" id="KW-1185">Reference proteome</keyword>
<evidence type="ECO:0000313" key="3">
    <source>
        <dbReference type="Proteomes" id="UP000479710"/>
    </source>
</evidence>
<proteinExistence type="predicted"/>
<name>A0A6G1CSI3_9ORYZ</name>
<feature type="region of interest" description="Disordered" evidence="1">
    <location>
        <begin position="38"/>
        <end position="57"/>
    </location>
</feature>